<keyword evidence="1" id="KW-0732">Signal</keyword>
<evidence type="ECO:0000313" key="3">
    <source>
        <dbReference type="EMBL" id="ADV82532.1"/>
    </source>
</evidence>
<sequence>MKRPYLVLSACFVLLLTLSAGAESISSFTTSVTSADSTQLGRPSRNGIPQDWTGTETYPGVINPTITYYFQAISFSTSLFTGAPDVEITSFDPNGSTNTFISAYAGSYDPNNRTANWLGDGGFSGNVQTGTGGDFQVILPVGMDLILVINSTLGGTAGLNSPIQINVDAFADTMYDDPVTTVTPEPATLLTLGTGLFALAAVARRRLRFGI</sequence>
<dbReference type="NCBIfam" id="TIGR02595">
    <property type="entry name" value="PEP_CTERM"/>
    <property type="match status" value="1"/>
</dbReference>
<dbReference type="InterPro" id="IPR013424">
    <property type="entry name" value="Ice-binding_C"/>
</dbReference>
<evidence type="ECO:0000259" key="2">
    <source>
        <dbReference type="Pfam" id="PF07589"/>
    </source>
</evidence>
<evidence type="ECO:0000256" key="1">
    <source>
        <dbReference type="SAM" id="SignalP"/>
    </source>
</evidence>
<dbReference type="OrthoDB" id="9887827at2"/>
<name>E8V441_TERSS</name>
<protein>
    <recommendedName>
        <fullName evidence="2">Ice-binding protein C-terminal domain-containing protein</fullName>
    </recommendedName>
</protein>
<dbReference type="Proteomes" id="UP000006844">
    <property type="component" value="Chromosome"/>
</dbReference>
<dbReference type="HOGENOM" id="CLU_1304376_0_0_0"/>
<feature type="chain" id="PRO_5003232406" description="Ice-binding protein C-terminal domain-containing protein" evidence="1">
    <location>
        <begin position="23"/>
        <end position="211"/>
    </location>
</feature>
<reference evidence="3 4" key="1">
    <citation type="journal article" date="2012" name="Stand. Genomic Sci.">
        <title>Complete genome sequence of Terriglobus saanensis type strain SP1PR4(T), an Acidobacteria from tundra soil.</title>
        <authorList>
            <person name="Rawat S.R."/>
            <person name="Mannisto M.K."/>
            <person name="Starovoytov V."/>
            <person name="Goodwin L."/>
            <person name="Nolan M."/>
            <person name="Hauser L."/>
            <person name="Land M."/>
            <person name="Davenport K.W."/>
            <person name="Woyke T."/>
            <person name="Haggblom M.M."/>
        </authorList>
    </citation>
    <scope>NUCLEOTIDE SEQUENCE</scope>
    <source>
        <strain evidence="4">ATCC BAA-1853 / DSM 23119 / SP1PR4</strain>
    </source>
</reference>
<dbReference type="EMBL" id="CP002467">
    <property type="protein sequence ID" value="ADV82532.1"/>
    <property type="molecule type" value="Genomic_DNA"/>
</dbReference>
<evidence type="ECO:0000313" key="4">
    <source>
        <dbReference type="Proteomes" id="UP000006844"/>
    </source>
</evidence>
<feature type="domain" description="Ice-binding protein C-terminal" evidence="2">
    <location>
        <begin position="183"/>
        <end position="205"/>
    </location>
</feature>
<accession>E8V441</accession>
<feature type="signal peptide" evidence="1">
    <location>
        <begin position="1"/>
        <end position="22"/>
    </location>
</feature>
<dbReference type="Pfam" id="PF07589">
    <property type="entry name" value="PEP-CTERM"/>
    <property type="match status" value="1"/>
</dbReference>
<dbReference type="RefSeq" id="WP_013568265.1">
    <property type="nucleotide sequence ID" value="NC_014963.1"/>
</dbReference>
<proteinExistence type="predicted"/>
<keyword evidence="4" id="KW-1185">Reference proteome</keyword>
<organism evidence="3 4">
    <name type="scientific">Terriglobus saanensis (strain ATCC BAA-1853 / DSM 23119 / SP1PR4)</name>
    <dbReference type="NCBI Taxonomy" id="401053"/>
    <lineage>
        <taxon>Bacteria</taxon>
        <taxon>Pseudomonadati</taxon>
        <taxon>Acidobacteriota</taxon>
        <taxon>Terriglobia</taxon>
        <taxon>Terriglobales</taxon>
        <taxon>Acidobacteriaceae</taxon>
        <taxon>Terriglobus</taxon>
    </lineage>
</organism>
<dbReference type="AlphaFoldDB" id="E8V441"/>
<dbReference type="KEGG" id="tsa:AciPR4_1725"/>
<gene>
    <name evidence="3" type="ordered locus">AciPR4_1725</name>
</gene>